<sequence>MSAVKSIYAGVRALGIAEEDDRRALYERVTGKRRLREMTPSEKSAVVDELRRMGFRPAGGRRRLDGSYAPKLQALWIAAWNLGLVRSRDDAALLAFVKRQAGVDHTRFLHDAAAAASAIEGLKGWIARDGGVDWSDREDRPRWQRDHGAKIALAQWWRLPDVRAAAGQHFTAAVYEITGPKSGLHALHRLDWRAVNNAWGARIRAGAGAAQEA</sequence>
<keyword evidence="2" id="KW-1185">Reference proteome</keyword>
<dbReference type="EMBL" id="FOQH01000040">
    <property type="protein sequence ID" value="SFJ32922.1"/>
    <property type="molecule type" value="Genomic_DNA"/>
</dbReference>
<dbReference type="RefSeq" id="WP_218161135.1">
    <property type="nucleotide sequence ID" value="NZ_FOQH01000040.1"/>
</dbReference>
<evidence type="ECO:0008006" key="3">
    <source>
        <dbReference type="Google" id="ProtNLM"/>
    </source>
</evidence>
<reference evidence="1 2" key="1">
    <citation type="submission" date="2016-10" db="EMBL/GenBank/DDBJ databases">
        <authorList>
            <person name="de Groot N.N."/>
        </authorList>
    </citation>
    <scope>NUCLEOTIDE SEQUENCE [LARGE SCALE GENOMIC DNA]</scope>
    <source>
        <strain evidence="1 2">CGMCC 1.11030</strain>
    </source>
</reference>
<dbReference type="AlphaFoldDB" id="A0A1I3QHB6"/>
<protein>
    <recommendedName>
        <fullName evidence="3">Mu-like prophage protein gp16</fullName>
    </recommendedName>
</protein>
<evidence type="ECO:0000313" key="1">
    <source>
        <dbReference type="EMBL" id="SFJ32922.1"/>
    </source>
</evidence>
<dbReference type="InterPro" id="IPR009363">
    <property type="entry name" value="Phage_Mu_Gp16"/>
</dbReference>
<evidence type="ECO:0000313" key="2">
    <source>
        <dbReference type="Proteomes" id="UP000199377"/>
    </source>
</evidence>
<dbReference type="STRING" id="1114924.SAMN05216258_1408"/>
<dbReference type="Proteomes" id="UP000199377">
    <property type="component" value="Unassembled WGS sequence"/>
</dbReference>
<dbReference type="Pfam" id="PF06252">
    <property type="entry name" value="GemA"/>
    <property type="match status" value="1"/>
</dbReference>
<organism evidence="1 2">
    <name type="scientific">Albimonas pacifica</name>
    <dbReference type="NCBI Taxonomy" id="1114924"/>
    <lineage>
        <taxon>Bacteria</taxon>
        <taxon>Pseudomonadati</taxon>
        <taxon>Pseudomonadota</taxon>
        <taxon>Alphaproteobacteria</taxon>
        <taxon>Rhodobacterales</taxon>
        <taxon>Paracoccaceae</taxon>
        <taxon>Albimonas</taxon>
    </lineage>
</organism>
<accession>A0A1I3QHB6</accession>
<gene>
    <name evidence="1" type="ORF">SAMN05216258_1408</name>
</gene>
<proteinExistence type="predicted"/>
<name>A0A1I3QHB6_9RHOB</name>